<reference evidence="2" key="1">
    <citation type="submission" date="2022-01" db="EMBL/GenBank/DDBJ databases">
        <title>Genome-Based Taxonomic Classification of the Phylum Actinobacteria.</title>
        <authorList>
            <person name="Gao Y."/>
        </authorList>
    </citation>
    <scope>NUCLEOTIDE SEQUENCE</scope>
    <source>
        <strain evidence="2">KLBMP 8922</strain>
    </source>
</reference>
<protein>
    <submittedName>
        <fullName evidence="2">AMP-binding protein</fullName>
    </submittedName>
</protein>
<dbReference type="Gene3D" id="3.40.50.12780">
    <property type="entry name" value="N-terminal domain of ligase-like"/>
    <property type="match status" value="1"/>
</dbReference>
<feature type="domain" description="AMP-dependent synthetase/ligase" evidence="1">
    <location>
        <begin position="16"/>
        <end position="337"/>
    </location>
</feature>
<dbReference type="PANTHER" id="PTHR43201:SF32">
    <property type="entry name" value="2-SUCCINYLBENZOATE--COA LIGASE, CHLOROPLASTIC_PEROXISOMAL"/>
    <property type="match status" value="1"/>
</dbReference>
<keyword evidence="3" id="KW-1185">Reference proteome</keyword>
<dbReference type="Proteomes" id="UP001165378">
    <property type="component" value="Unassembled WGS sequence"/>
</dbReference>
<proteinExistence type="predicted"/>
<dbReference type="AlphaFoldDB" id="A0AA41Q1P6"/>
<accession>A0AA41Q1P6</accession>
<evidence type="ECO:0000259" key="1">
    <source>
        <dbReference type="Pfam" id="PF00501"/>
    </source>
</evidence>
<organism evidence="2 3">
    <name type="scientific">Yinghuangia soli</name>
    <dbReference type="NCBI Taxonomy" id="2908204"/>
    <lineage>
        <taxon>Bacteria</taxon>
        <taxon>Bacillati</taxon>
        <taxon>Actinomycetota</taxon>
        <taxon>Actinomycetes</taxon>
        <taxon>Kitasatosporales</taxon>
        <taxon>Streptomycetaceae</taxon>
        <taxon>Yinghuangia</taxon>
    </lineage>
</organism>
<dbReference type="Pfam" id="PF00501">
    <property type="entry name" value="AMP-binding"/>
    <property type="match status" value="1"/>
</dbReference>
<dbReference type="PANTHER" id="PTHR43201">
    <property type="entry name" value="ACYL-COA SYNTHETASE"/>
    <property type="match status" value="1"/>
</dbReference>
<dbReference type="GO" id="GO:0031956">
    <property type="term" value="F:medium-chain fatty acid-CoA ligase activity"/>
    <property type="evidence" value="ECO:0007669"/>
    <property type="project" value="TreeGrafter"/>
</dbReference>
<evidence type="ECO:0000313" key="2">
    <source>
        <dbReference type="EMBL" id="MCF2528819.1"/>
    </source>
</evidence>
<gene>
    <name evidence="2" type="ORF">LZ495_16570</name>
</gene>
<dbReference type="Pfam" id="PF23562">
    <property type="entry name" value="AMP-binding_C_3"/>
    <property type="match status" value="1"/>
</dbReference>
<dbReference type="RefSeq" id="WP_235052984.1">
    <property type="nucleotide sequence ID" value="NZ_JAKFHA010000008.1"/>
</dbReference>
<dbReference type="InterPro" id="IPR000873">
    <property type="entry name" value="AMP-dep_synth/lig_dom"/>
</dbReference>
<dbReference type="InterPro" id="IPR020845">
    <property type="entry name" value="AMP-binding_CS"/>
</dbReference>
<sequence length="510" mass="54150">MTGDTLGRLFTGGPAPGHIAVASLLGTQSIPLAELVVRAERVAQRLLAQGVRPGDRIGILAANSLEWVLLDLAALRLKAETAGLEPGKFEASRALMDRYAITLLFTDRPADAPGIVPMAEVAAWAAPDGAAEPLPVLPPPPDWAAGDVTTVKFTSGSTGEPKGLGATAGSIDSSLLAVQEIFEHGPGDDLFVFLPLSLLQQRYWVYSALLNGHDVTVSTYEAAFAALRRARPTVVMGVPAFFETAKRQIEARLRRAGGDRTLAEEAQAVFGDRIRYLWTGSAPAAPSMLGFFADAGLPIYEGYGLNETCIVTKNHPKAHRDGSVGQVLRGKHVLIDADGVVSVRSDHPVNDHYIYAKPGDSERIFGPDGTVRTGDLGYLDDDGFLFIRGRADDVIVLDNGKKVVVRPIEELMKADPAIAECVLFCPGQTDLVAVVSPAAEAADLGAVAARLAATNAAVAADERISRVVVADPPFSIGNGLLTSQYKPKRQQILAAYHDAVHDPEEGIHAR</sequence>
<evidence type="ECO:0000313" key="3">
    <source>
        <dbReference type="Proteomes" id="UP001165378"/>
    </source>
</evidence>
<dbReference type="EMBL" id="JAKFHA010000008">
    <property type="protein sequence ID" value="MCF2528819.1"/>
    <property type="molecule type" value="Genomic_DNA"/>
</dbReference>
<name>A0AA41Q1P6_9ACTN</name>
<comment type="caution">
    <text evidence="2">The sequence shown here is derived from an EMBL/GenBank/DDBJ whole genome shotgun (WGS) entry which is preliminary data.</text>
</comment>
<dbReference type="InterPro" id="IPR042099">
    <property type="entry name" value="ANL_N_sf"/>
</dbReference>
<dbReference type="GO" id="GO:0006631">
    <property type="term" value="P:fatty acid metabolic process"/>
    <property type="evidence" value="ECO:0007669"/>
    <property type="project" value="TreeGrafter"/>
</dbReference>
<dbReference type="SUPFAM" id="SSF56801">
    <property type="entry name" value="Acetyl-CoA synthetase-like"/>
    <property type="match status" value="1"/>
</dbReference>
<dbReference type="PROSITE" id="PS00455">
    <property type="entry name" value="AMP_BINDING"/>
    <property type="match status" value="1"/>
</dbReference>